<dbReference type="InterPro" id="IPR050447">
    <property type="entry name" value="Erg6_SMT_methyltransf"/>
</dbReference>
<dbReference type="Proteomes" id="UP000000496">
    <property type="component" value="Chromosome gsn.131"/>
</dbReference>
<dbReference type="Gene3D" id="3.40.50.150">
    <property type="entry name" value="Vaccinia Virus protein VP39"/>
    <property type="match status" value="1"/>
</dbReference>
<dbReference type="eggNOG" id="COG2226">
    <property type="taxonomic scope" value="Bacteria"/>
</dbReference>
<keyword evidence="1 3" id="KW-0808">Transferase</keyword>
<dbReference type="HOGENOM" id="CLU_057148_1_0_0"/>
<evidence type="ECO:0000313" key="4">
    <source>
        <dbReference type="Proteomes" id="UP000000496"/>
    </source>
</evidence>
<dbReference type="InterPro" id="IPR025714">
    <property type="entry name" value="Methyltranfer_dom"/>
</dbReference>
<sequence length="265" mass="29713">MNYPLSYGEHAINHFNRRRAAEKARFLLPHLKENFHLLDCGCGPGSITVDLAEFLKKGHVSGIDLDSSQFLWGQNEAHRRGVENLSFYEGDAHSLPFDDETFDVVFTHTMLWTVPQPLLALNEMKRVLKPGGLLACREIDRSSFSIYPATPELFRGFELQTQGLLATGAHPFLGGQLKELFEQSGLKNIQASLATDYFDQIDDIAGIVVYYIKNWTHSPWSLKVRSLSLASDEEIESIKNSLQIWGSHPKAHVAGTFGEAIGVKR</sequence>
<dbReference type="SUPFAM" id="SSF53335">
    <property type="entry name" value="S-adenosyl-L-methionine-dependent methyltransferases"/>
    <property type="match status" value="1"/>
</dbReference>
<reference evidence="3 4" key="2">
    <citation type="journal article" date="2011" name="Mol. Biol. Evol.">
        <title>Unity in variety--the pan-genome of the Chlamydiae.</title>
        <authorList>
            <person name="Collingro A."/>
            <person name="Tischler P."/>
            <person name="Weinmaier T."/>
            <person name="Penz T."/>
            <person name="Heinz E."/>
            <person name="Brunham R.C."/>
            <person name="Read T.D."/>
            <person name="Bavoil P.M."/>
            <person name="Sachse K."/>
            <person name="Kahane S."/>
            <person name="Friedman M.G."/>
            <person name="Rattei T."/>
            <person name="Myers G.S."/>
            <person name="Horn M."/>
        </authorList>
    </citation>
    <scope>NUCLEOTIDE SEQUENCE [LARGE SCALE GENOMIC DNA]</scope>
    <source>
        <strain evidence="4">ATCC VR-1471 / Z</strain>
    </source>
</reference>
<organism evidence="3 4">
    <name type="scientific">Simkania negevensis (strain ATCC VR-1471 / DSM 27360 / Z)</name>
    <dbReference type="NCBI Taxonomy" id="331113"/>
    <lineage>
        <taxon>Bacteria</taxon>
        <taxon>Pseudomonadati</taxon>
        <taxon>Chlamydiota</taxon>
        <taxon>Chlamydiia</taxon>
        <taxon>Parachlamydiales</taxon>
        <taxon>Simkaniaceae</taxon>
        <taxon>Simkania</taxon>
    </lineage>
</organism>
<protein>
    <submittedName>
        <fullName evidence="3">Uncharacterized methyltransferase C1B3.06c</fullName>
        <ecNumber evidence="3">2.1.1.-</ecNumber>
    </submittedName>
</protein>
<dbReference type="PANTHER" id="PTHR44068:SF1">
    <property type="entry name" value="HYPOTHETICAL LOC100005854"/>
    <property type="match status" value="1"/>
</dbReference>
<dbReference type="GO" id="GO:0032259">
    <property type="term" value="P:methylation"/>
    <property type="evidence" value="ECO:0007669"/>
    <property type="project" value="UniProtKB-KW"/>
</dbReference>
<dbReference type="CDD" id="cd02440">
    <property type="entry name" value="AdoMet_MTases"/>
    <property type="match status" value="1"/>
</dbReference>
<dbReference type="PANTHER" id="PTHR44068">
    <property type="entry name" value="ZGC:194242"/>
    <property type="match status" value="1"/>
</dbReference>
<evidence type="ECO:0000256" key="1">
    <source>
        <dbReference type="ARBA" id="ARBA00022679"/>
    </source>
</evidence>
<proteinExistence type="predicted"/>
<feature type="domain" description="Methyltransferase" evidence="2">
    <location>
        <begin position="32"/>
        <end position="140"/>
    </location>
</feature>
<name>F8L8Y1_SIMNZ</name>
<dbReference type="InterPro" id="IPR029063">
    <property type="entry name" value="SAM-dependent_MTases_sf"/>
</dbReference>
<dbReference type="GO" id="GO:0003838">
    <property type="term" value="F:sterol 24-C-methyltransferase activity"/>
    <property type="evidence" value="ECO:0007669"/>
    <property type="project" value="TreeGrafter"/>
</dbReference>
<keyword evidence="3" id="KW-0489">Methyltransferase</keyword>
<dbReference type="KEGG" id="sng:SNE_A14060"/>
<keyword evidence="4" id="KW-1185">Reference proteome</keyword>
<dbReference type="Pfam" id="PF13847">
    <property type="entry name" value="Methyltransf_31"/>
    <property type="match status" value="1"/>
</dbReference>
<dbReference type="OrthoDB" id="528779at2"/>
<dbReference type="RefSeq" id="WP_013943750.1">
    <property type="nucleotide sequence ID" value="NC_015713.1"/>
</dbReference>
<dbReference type="GO" id="GO:0016126">
    <property type="term" value="P:sterol biosynthetic process"/>
    <property type="evidence" value="ECO:0007669"/>
    <property type="project" value="TreeGrafter"/>
</dbReference>
<evidence type="ECO:0000259" key="2">
    <source>
        <dbReference type="Pfam" id="PF13847"/>
    </source>
</evidence>
<evidence type="ECO:0000313" key="3">
    <source>
        <dbReference type="EMBL" id="CCB89283.1"/>
    </source>
</evidence>
<dbReference type="EC" id="2.1.1.-" evidence="3"/>
<dbReference type="EMBL" id="FR872582">
    <property type="protein sequence ID" value="CCB89283.1"/>
    <property type="molecule type" value="Genomic_DNA"/>
</dbReference>
<reference key="1">
    <citation type="journal article" date="2011" name="Mol. Biol. Evol.">
        <title>Unity in variety -- the pan-genome of the Chlamydiae.</title>
        <authorList>
            <person name="Collingro A."/>
            <person name="Tischler P."/>
            <person name="Weinmaier T."/>
            <person name="Penz T."/>
            <person name="Heinz E."/>
            <person name="Brunham R.C."/>
            <person name="Read T.D."/>
            <person name="Bavoil P.M."/>
            <person name="Sachse K."/>
            <person name="Kahane S."/>
            <person name="Friedman M.G."/>
            <person name="Rattei T."/>
            <person name="Myers G.S.A."/>
            <person name="Horn M."/>
        </authorList>
    </citation>
    <scope>NUCLEOTIDE SEQUENCE</scope>
    <source>
        <strain>Z</strain>
    </source>
</reference>
<accession>F8L8Y1</accession>
<dbReference type="AlphaFoldDB" id="F8L8Y1"/>
<gene>
    <name evidence="3" type="ordered locus">SNE_A14060</name>
</gene>
<dbReference type="STRING" id="331113.SNE_A14060"/>